<organism evidence="1">
    <name type="scientific">marine sediment metagenome</name>
    <dbReference type="NCBI Taxonomy" id="412755"/>
    <lineage>
        <taxon>unclassified sequences</taxon>
        <taxon>metagenomes</taxon>
        <taxon>ecological metagenomes</taxon>
    </lineage>
</organism>
<reference evidence="1" key="1">
    <citation type="journal article" date="2014" name="Front. Microbiol.">
        <title>High frequency of phylogenetically diverse reductive dehalogenase-homologous genes in deep subseafloor sedimentary metagenomes.</title>
        <authorList>
            <person name="Kawai M."/>
            <person name="Futagami T."/>
            <person name="Toyoda A."/>
            <person name="Takaki Y."/>
            <person name="Nishi S."/>
            <person name="Hori S."/>
            <person name="Arai W."/>
            <person name="Tsubouchi T."/>
            <person name="Morono Y."/>
            <person name="Uchiyama I."/>
            <person name="Ito T."/>
            <person name="Fujiyama A."/>
            <person name="Inagaki F."/>
            <person name="Takami H."/>
        </authorList>
    </citation>
    <scope>NUCLEOTIDE SEQUENCE</scope>
    <source>
        <strain evidence="1">Expedition CK06-06</strain>
    </source>
</reference>
<sequence>MKNNNNEEAFKELRQIPIDKAKHKIRFLINGMKNTEIILREFITILRAEMKKLQTLISEEERIEFYKECFGLVETPPNILRKADQITNRIEPDIIKKANRIIDDFSKKEFNQGKDK</sequence>
<evidence type="ECO:0000313" key="1">
    <source>
        <dbReference type="EMBL" id="GAH53542.1"/>
    </source>
</evidence>
<protein>
    <submittedName>
        <fullName evidence="1">Uncharacterized protein</fullName>
    </submittedName>
</protein>
<accession>X1G8K3</accession>
<dbReference type="EMBL" id="BARU01022156">
    <property type="protein sequence ID" value="GAH53542.1"/>
    <property type="molecule type" value="Genomic_DNA"/>
</dbReference>
<name>X1G8K3_9ZZZZ</name>
<gene>
    <name evidence="1" type="ORF">S03H2_36131</name>
</gene>
<proteinExistence type="predicted"/>
<comment type="caution">
    <text evidence="1">The sequence shown here is derived from an EMBL/GenBank/DDBJ whole genome shotgun (WGS) entry which is preliminary data.</text>
</comment>
<dbReference type="AlphaFoldDB" id="X1G8K3"/>